<keyword evidence="2" id="KW-0805">Transcription regulation</keyword>
<gene>
    <name evidence="7" type="ORF">ACH5RR_027543</name>
</gene>
<dbReference type="AlphaFoldDB" id="A0ABD2Z7L6"/>
<dbReference type="InterPro" id="IPR002100">
    <property type="entry name" value="TF_MADSbox"/>
</dbReference>
<comment type="subcellular location">
    <subcellularLocation>
        <location evidence="1">Nucleus</location>
    </subcellularLocation>
</comment>
<accession>A0ABD2Z7L6</accession>
<feature type="domain" description="MADS-box" evidence="6">
    <location>
        <begin position="10"/>
        <end position="70"/>
    </location>
</feature>
<dbReference type="Proteomes" id="UP001630127">
    <property type="component" value="Unassembled WGS sequence"/>
</dbReference>
<dbReference type="SUPFAM" id="SSF55455">
    <property type="entry name" value="SRF-like"/>
    <property type="match status" value="1"/>
</dbReference>
<keyword evidence="5" id="KW-0539">Nucleus</keyword>
<proteinExistence type="predicted"/>
<dbReference type="EMBL" id="JBJUIK010000011">
    <property type="protein sequence ID" value="KAL3514826.1"/>
    <property type="molecule type" value="Genomic_DNA"/>
</dbReference>
<dbReference type="Gene3D" id="3.40.1810.10">
    <property type="entry name" value="Transcription factor, MADS-box"/>
    <property type="match status" value="1"/>
</dbReference>
<reference evidence="7 8" key="1">
    <citation type="submission" date="2024-11" db="EMBL/GenBank/DDBJ databases">
        <title>A near-complete genome assembly of Cinchona calisaya.</title>
        <authorList>
            <person name="Lian D.C."/>
            <person name="Zhao X.W."/>
            <person name="Wei L."/>
        </authorList>
    </citation>
    <scope>NUCLEOTIDE SEQUENCE [LARGE SCALE GENOMIC DNA]</scope>
    <source>
        <tissue evidence="7">Nenye</tissue>
    </source>
</reference>
<dbReference type="InterPro" id="IPR036879">
    <property type="entry name" value="TF_MADSbox_sf"/>
</dbReference>
<evidence type="ECO:0000313" key="8">
    <source>
        <dbReference type="Proteomes" id="UP001630127"/>
    </source>
</evidence>
<dbReference type="Pfam" id="PF00319">
    <property type="entry name" value="SRF-TF"/>
    <property type="match status" value="1"/>
</dbReference>
<protein>
    <recommendedName>
        <fullName evidence="6">MADS-box domain-containing protein</fullName>
    </recommendedName>
</protein>
<dbReference type="PRINTS" id="PR00404">
    <property type="entry name" value="MADSDOMAIN"/>
</dbReference>
<evidence type="ECO:0000256" key="1">
    <source>
        <dbReference type="ARBA" id="ARBA00004123"/>
    </source>
</evidence>
<dbReference type="GO" id="GO:0045893">
    <property type="term" value="P:positive regulation of DNA-templated transcription"/>
    <property type="evidence" value="ECO:0007669"/>
    <property type="project" value="UniProtKB-ARBA"/>
</dbReference>
<evidence type="ECO:0000259" key="6">
    <source>
        <dbReference type="PROSITE" id="PS50066"/>
    </source>
</evidence>
<keyword evidence="4" id="KW-0804">Transcription</keyword>
<organism evidence="7 8">
    <name type="scientific">Cinchona calisaya</name>
    <dbReference type="NCBI Taxonomy" id="153742"/>
    <lineage>
        <taxon>Eukaryota</taxon>
        <taxon>Viridiplantae</taxon>
        <taxon>Streptophyta</taxon>
        <taxon>Embryophyta</taxon>
        <taxon>Tracheophyta</taxon>
        <taxon>Spermatophyta</taxon>
        <taxon>Magnoliopsida</taxon>
        <taxon>eudicotyledons</taxon>
        <taxon>Gunneridae</taxon>
        <taxon>Pentapetalae</taxon>
        <taxon>asterids</taxon>
        <taxon>lamiids</taxon>
        <taxon>Gentianales</taxon>
        <taxon>Rubiaceae</taxon>
        <taxon>Cinchonoideae</taxon>
        <taxon>Cinchoneae</taxon>
        <taxon>Cinchona</taxon>
    </lineage>
</organism>
<evidence type="ECO:0000256" key="2">
    <source>
        <dbReference type="ARBA" id="ARBA00023015"/>
    </source>
</evidence>
<dbReference type="GO" id="GO:0003677">
    <property type="term" value="F:DNA binding"/>
    <property type="evidence" value="ECO:0007669"/>
    <property type="project" value="UniProtKB-KW"/>
</dbReference>
<name>A0ABD2Z7L6_9GENT</name>
<comment type="caution">
    <text evidence="7">The sequence shown here is derived from an EMBL/GenBank/DDBJ whole genome shotgun (WGS) entry which is preliminary data.</text>
</comment>
<dbReference type="PANTHER" id="PTHR11945:SF534">
    <property type="entry name" value="MYOCYTE-SPECIFIC ENHANCER FACTOR 2"/>
    <property type="match status" value="1"/>
</dbReference>
<dbReference type="FunFam" id="3.40.1810.10:FF:000006">
    <property type="entry name" value="Agamous-like MADS-box protein AGL62"/>
    <property type="match status" value="1"/>
</dbReference>
<keyword evidence="3" id="KW-0238">DNA-binding</keyword>
<evidence type="ECO:0000256" key="4">
    <source>
        <dbReference type="ARBA" id="ARBA00023163"/>
    </source>
</evidence>
<dbReference type="PROSITE" id="PS50066">
    <property type="entry name" value="MADS_BOX_2"/>
    <property type="match status" value="1"/>
</dbReference>
<evidence type="ECO:0000313" key="7">
    <source>
        <dbReference type="EMBL" id="KAL3514826.1"/>
    </source>
</evidence>
<dbReference type="GO" id="GO:0005634">
    <property type="term" value="C:nucleus"/>
    <property type="evidence" value="ECO:0007669"/>
    <property type="project" value="UniProtKB-SubCell"/>
</dbReference>
<sequence length="169" mass="18790">METTVKKKGNGRKKIEIKKIEKKSNLQVTFSKRRAGLFKKAAELSVLCGVDVAVIVQSPAGNIFSSGGPSAIDSIIDRYLAATSQDGDRKNNMEIMKEIEVHEKVVKENKDLKGISKMGSEEFWWERRFDDLDVNELEEYIAAMEGLKKNVLAKVQELAARANAAPPPP</sequence>
<evidence type="ECO:0000256" key="5">
    <source>
        <dbReference type="ARBA" id="ARBA00023242"/>
    </source>
</evidence>
<evidence type="ECO:0000256" key="3">
    <source>
        <dbReference type="ARBA" id="ARBA00023125"/>
    </source>
</evidence>
<dbReference type="PANTHER" id="PTHR11945">
    <property type="entry name" value="MADS BOX PROTEIN"/>
    <property type="match status" value="1"/>
</dbReference>
<keyword evidence="8" id="KW-1185">Reference proteome</keyword>
<dbReference type="SMART" id="SM00432">
    <property type="entry name" value="MADS"/>
    <property type="match status" value="1"/>
</dbReference>